<evidence type="ECO:0000313" key="1">
    <source>
        <dbReference type="EMBL" id="CRF35117.1"/>
    </source>
</evidence>
<proteinExistence type="predicted"/>
<organism evidence="1 2">
    <name type="scientific">Brachyspira suanatina</name>
    <dbReference type="NCBI Taxonomy" id="381802"/>
    <lineage>
        <taxon>Bacteria</taxon>
        <taxon>Pseudomonadati</taxon>
        <taxon>Spirochaetota</taxon>
        <taxon>Spirochaetia</taxon>
        <taxon>Brachyspirales</taxon>
        <taxon>Brachyspiraceae</taxon>
        <taxon>Brachyspira</taxon>
    </lineage>
</organism>
<name>A0A0G4K9R1_9SPIR</name>
<dbReference type="SUPFAM" id="SSF48452">
    <property type="entry name" value="TPR-like"/>
    <property type="match status" value="1"/>
</dbReference>
<dbReference type="Proteomes" id="UP000043763">
    <property type="component" value="Unassembled WGS sequence"/>
</dbReference>
<dbReference type="InterPro" id="IPR011990">
    <property type="entry name" value="TPR-like_helical_dom_sf"/>
</dbReference>
<reference evidence="2" key="1">
    <citation type="submission" date="2015-04" db="EMBL/GenBank/DDBJ databases">
        <authorList>
            <person name="Mushtaq Mamoona"/>
        </authorList>
    </citation>
    <scope>NUCLEOTIDE SEQUENCE [LARGE SCALE GENOMIC DNA]</scope>
    <source>
        <strain evidence="2">AN4859/03</strain>
    </source>
</reference>
<accession>A0A0G4K9R1</accession>
<dbReference type="PROSITE" id="PS51257">
    <property type="entry name" value="PROKAR_LIPOPROTEIN"/>
    <property type="match status" value="1"/>
</dbReference>
<evidence type="ECO:0000313" key="2">
    <source>
        <dbReference type="Proteomes" id="UP000043763"/>
    </source>
</evidence>
<protein>
    <submittedName>
        <fullName evidence="1">Uncharacterized protein</fullName>
    </submittedName>
</protein>
<gene>
    <name evidence="1" type="ORF">BRSU_2441</name>
</gene>
<dbReference type="AlphaFoldDB" id="A0A0G4K9R1"/>
<dbReference type="RefSeq" id="WP_048595759.1">
    <property type="nucleotide sequence ID" value="NZ_CVLB01000003.1"/>
</dbReference>
<dbReference type="Gene3D" id="1.25.40.10">
    <property type="entry name" value="Tetratricopeptide repeat domain"/>
    <property type="match status" value="1"/>
</dbReference>
<sequence>MIRNILLIAFLMLFMTSCSNIKILEPNNSSIYNNRSVSKFNLCQYEEVIKDYKKSLELKNNSIV</sequence>
<keyword evidence="2" id="KW-1185">Reference proteome</keyword>
<dbReference type="EMBL" id="CVLB01000003">
    <property type="protein sequence ID" value="CRF35117.1"/>
    <property type="molecule type" value="Genomic_DNA"/>
</dbReference>